<dbReference type="GO" id="GO:0052621">
    <property type="term" value="F:diguanylate cyclase activity"/>
    <property type="evidence" value="ECO:0007669"/>
    <property type="project" value="UniProtKB-EC"/>
</dbReference>
<dbReference type="PANTHER" id="PTHR45138">
    <property type="entry name" value="REGULATORY COMPONENTS OF SENSORY TRANSDUCTION SYSTEM"/>
    <property type="match status" value="1"/>
</dbReference>
<keyword evidence="6" id="KW-0548">Nucleotidyltransferase</keyword>
<proteinExistence type="predicted"/>
<evidence type="ECO:0000256" key="4">
    <source>
        <dbReference type="SAM" id="Phobius"/>
    </source>
</evidence>
<name>A0ABT9FYQ8_LEPDI</name>
<keyword evidence="4" id="KW-0472">Membrane</keyword>
<dbReference type="InterPro" id="IPR029787">
    <property type="entry name" value="Nucleotide_cyclase"/>
</dbReference>
<reference evidence="6 7" key="1">
    <citation type="submission" date="2023-08" db="EMBL/GenBank/DDBJ databases">
        <authorList>
            <person name="Roldan D.M."/>
            <person name="Menes R.J."/>
        </authorList>
    </citation>
    <scope>NUCLEOTIDE SEQUENCE [LARGE SCALE GENOMIC DNA]</scope>
    <source>
        <strain evidence="6 7">CCM 2812</strain>
    </source>
</reference>
<dbReference type="CDD" id="cd01949">
    <property type="entry name" value="GGDEF"/>
    <property type="match status" value="1"/>
</dbReference>
<comment type="catalytic activity">
    <reaction evidence="2">
        <text>2 GTP = 3',3'-c-di-GMP + 2 diphosphate</text>
        <dbReference type="Rhea" id="RHEA:24898"/>
        <dbReference type="ChEBI" id="CHEBI:33019"/>
        <dbReference type="ChEBI" id="CHEBI:37565"/>
        <dbReference type="ChEBI" id="CHEBI:58805"/>
        <dbReference type="EC" id="2.7.7.65"/>
    </reaction>
</comment>
<feature type="transmembrane region" description="Helical" evidence="4">
    <location>
        <begin position="28"/>
        <end position="50"/>
    </location>
</feature>
<dbReference type="PROSITE" id="PS50887">
    <property type="entry name" value="GGDEF"/>
    <property type="match status" value="1"/>
</dbReference>
<feature type="compositionally biased region" description="Basic and acidic residues" evidence="3">
    <location>
        <begin position="374"/>
        <end position="383"/>
    </location>
</feature>
<evidence type="ECO:0000256" key="2">
    <source>
        <dbReference type="ARBA" id="ARBA00034247"/>
    </source>
</evidence>
<keyword evidence="7" id="KW-1185">Reference proteome</keyword>
<dbReference type="RefSeq" id="WP_305747923.1">
    <property type="nucleotide sequence ID" value="NZ_JAUZEE010000001.1"/>
</dbReference>
<feature type="compositionally biased region" description="Low complexity" evidence="3">
    <location>
        <begin position="1"/>
        <end position="13"/>
    </location>
</feature>
<accession>A0ABT9FYQ8</accession>
<sequence length="397" mass="43564">MKSSPSPAASSAPPAGPRRRARVAEPDTVSRVMHLLLFIGAAMILAVWAMELHEGVINPWDRWMQPLLALVVGGAAVLMVWRPTLDPVLRPLPVLSFNLYLIVTLHMTLLYGSGPQQWYQTLTALYWVPLAYGCGFVFLRQRMALLVCTFTATGIFLPMLVWWQRGQLPAWTHEHGPLLVIVAMSHVMYVLLLWAVIKLRDSHADARDSAERMRTLAATDVLTGLPNRRSMLDTLATALAESRRSGQPLTIALVDVDHFKAVNDQHGHAQGDAVLMQIGACMRAQLRAVDGLARWGGEEFLICATATPLAAAVELAERVRVAVSACPMPHGEQVTISLGLTPCEPGDDVDTLLQRADHALYEAKARGRNRSVTRTREQERSDAARPASMATQGLTTP</sequence>
<dbReference type="PANTHER" id="PTHR45138:SF9">
    <property type="entry name" value="DIGUANYLATE CYCLASE DGCM-RELATED"/>
    <property type="match status" value="1"/>
</dbReference>
<gene>
    <name evidence="6" type="ORF">Q8X39_01845</name>
</gene>
<comment type="caution">
    <text evidence="6">The sequence shown here is derived from an EMBL/GenBank/DDBJ whole genome shotgun (WGS) entry which is preliminary data.</text>
</comment>
<dbReference type="SMART" id="SM00267">
    <property type="entry name" value="GGDEF"/>
    <property type="match status" value="1"/>
</dbReference>
<feature type="region of interest" description="Disordered" evidence="3">
    <location>
        <begin position="364"/>
        <end position="397"/>
    </location>
</feature>
<feature type="domain" description="GGDEF" evidence="5">
    <location>
        <begin position="247"/>
        <end position="376"/>
    </location>
</feature>
<dbReference type="EC" id="2.7.7.65" evidence="1"/>
<feature type="transmembrane region" description="Helical" evidence="4">
    <location>
        <begin position="144"/>
        <end position="163"/>
    </location>
</feature>
<keyword evidence="4" id="KW-1133">Transmembrane helix</keyword>
<evidence type="ECO:0000259" key="5">
    <source>
        <dbReference type="PROSITE" id="PS50887"/>
    </source>
</evidence>
<protein>
    <recommendedName>
        <fullName evidence="1">diguanylate cyclase</fullName>
        <ecNumber evidence="1">2.7.7.65</ecNumber>
    </recommendedName>
</protein>
<dbReference type="InterPro" id="IPR050469">
    <property type="entry name" value="Diguanylate_Cyclase"/>
</dbReference>
<dbReference type="EMBL" id="JAUZEE010000001">
    <property type="protein sequence ID" value="MDP4299365.1"/>
    <property type="molecule type" value="Genomic_DNA"/>
</dbReference>
<feature type="transmembrane region" description="Helical" evidence="4">
    <location>
        <begin position="175"/>
        <end position="197"/>
    </location>
</feature>
<organism evidence="6 7">
    <name type="scientific">Leptothrix discophora</name>
    <dbReference type="NCBI Taxonomy" id="89"/>
    <lineage>
        <taxon>Bacteria</taxon>
        <taxon>Pseudomonadati</taxon>
        <taxon>Pseudomonadota</taxon>
        <taxon>Betaproteobacteria</taxon>
        <taxon>Burkholderiales</taxon>
        <taxon>Sphaerotilaceae</taxon>
        <taxon>Leptothrix</taxon>
    </lineage>
</organism>
<keyword evidence="4" id="KW-0812">Transmembrane</keyword>
<evidence type="ECO:0000256" key="3">
    <source>
        <dbReference type="SAM" id="MobiDB-lite"/>
    </source>
</evidence>
<dbReference type="InterPro" id="IPR000160">
    <property type="entry name" value="GGDEF_dom"/>
</dbReference>
<dbReference type="SUPFAM" id="SSF55073">
    <property type="entry name" value="Nucleotide cyclase"/>
    <property type="match status" value="1"/>
</dbReference>
<evidence type="ECO:0000313" key="7">
    <source>
        <dbReference type="Proteomes" id="UP001235760"/>
    </source>
</evidence>
<dbReference type="Pfam" id="PF00990">
    <property type="entry name" value="GGDEF"/>
    <property type="match status" value="1"/>
</dbReference>
<feature type="region of interest" description="Disordered" evidence="3">
    <location>
        <begin position="1"/>
        <end position="23"/>
    </location>
</feature>
<dbReference type="NCBIfam" id="TIGR00254">
    <property type="entry name" value="GGDEF"/>
    <property type="match status" value="1"/>
</dbReference>
<feature type="transmembrane region" description="Helical" evidence="4">
    <location>
        <begin position="118"/>
        <end position="139"/>
    </location>
</feature>
<keyword evidence="6" id="KW-0808">Transferase</keyword>
<feature type="transmembrane region" description="Helical" evidence="4">
    <location>
        <begin position="62"/>
        <end position="81"/>
    </location>
</feature>
<dbReference type="Gene3D" id="3.30.70.270">
    <property type="match status" value="1"/>
</dbReference>
<evidence type="ECO:0000313" key="6">
    <source>
        <dbReference type="EMBL" id="MDP4299365.1"/>
    </source>
</evidence>
<dbReference type="InterPro" id="IPR043128">
    <property type="entry name" value="Rev_trsase/Diguanyl_cyclase"/>
</dbReference>
<feature type="transmembrane region" description="Helical" evidence="4">
    <location>
        <begin position="93"/>
        <end position="112"/>
    </location>
</feature>
<evidence type="ECO:0000256" key="1">
    <source>
        <dbReference type="ARBA" id="ARBA00012528"/>
    </source>
</evidence>
<dbReference type="Proteomes" id="UP001235760">
    <property type="component" value="Unassembled WGS sequence"/>
</dbReference>